<sequence length="394" mass="41122">MAHHRSTGSGGGIRGRGVSRGLIFAMLSIILVGAVIVTWQHLGDLIDRKADEDAAACVEGRQDVTIRADADLAAGLTAIAENFAKTSPVVRDHCVSITIRPDADAKITADALAGTWDDASMGTYPAAWIPQSSVWAAELATRKPDAVEGSPRSLVTSPVVLAVSPEFNQTLGGNLDWSQLPTLQRRDASLADVGLSGWGSLRMAMPTGQQADASALAAQAVAAQVMRTTGVLTTQDASSQRVTSSVEALLQGAPQPPDGTPAGAAKVIADGADDAASTSIHSVPITEQKLFQITRQDTTARVVELLPTGPTPIADYPVVRLAGDRVSDVATDTVAEFVAFAAQPDQLRLLTELGFRGDAPMPPATASVTFPRTPDPMPKPENGAIVAINKLVYR</sequence>
<dbReference type="Proteomes" id="UP000001219">
    <property type="component" value="Chromosome"/>
</dbReference>
<evidence type="ECO:0000313" key="3">
    <source>
        <dbReference type="Proteomes" id="UP000001219"/>
    </source>
</evidence>
<accession>D0L8Z5</accession>
<proteinExistence type="predicted"/>
<dbReference type="eggNOG" id="COG2304">
    <property type="taxonomic scope" value="Bacteria"/>
</dbReference>
<evidence type="ECO:0008006" key="4">
    <source>
        <dbReference type="Google" id="ProtNLM"/>
    </source>
</evidence>
<organism evidence="2 3">
    <name type="scientific">Gordonia bronchialis (strain ATCC 25592 / DSM 43247 / BCRC 13721 / JCM 3198 / KCTC 3076 / NBRC 16047 / NCTC 10667)</name>
    <name type="common">Rhodococcus bronchialis</name>
    <dbReference type="NCBI Taxonomy" id="526226"/>
    <lineage>
        <taxon>Bacteria</taxon>
        <taxon>Bacillati</taxon>
        <taxon>Actinomycetota</taxon>
        <taxon>Actinomycetes</taxon>
        <taxon>Mycobacteriales</taxon>
        <taxon>Gordoniaceae</taxon>
        <taxon>Gordonia</taxon>
    </lineage>
</organism>
<dbReference type="RefSeq" id="WP_012834508.1">
    <property type="nucleotide sequence ID" value="NC_013441.1"/>
</dbReference>
<dbReference type="EMBL" id="CP001802">
    <property type="protein sequence ID" value="ACY21986.1"/>
    <property type="molecule type" value="Genomic_DNA"/>
</dbReference>
<keyword evidence="3" id="KW-1185">Reference proteome</keyword>
<gene>
    <name evidence="2" type="ordered locus">Gbro_2768</name>
</gene>
<protein>
    <recommendedName>
        <fullName evidence="4">Extracellular solute-binding protein</fullName>
    </recommendedName>
</protein>
<keyword evidence="1" id="KW-0472">Membrane</keyword>
<name>D0L8Z5_GORB4</name>
<dbReference type="KEGG" id="gbr:Gbro_2768"/>
<reference evidence="2 3" key="2">
    <citation type="journal article" date="2010" name="Stand. Genomic Sci.">
        <title>Complete genome sequence of Gordonia bronchialis type strain (3410).</title>
        <authorList>
            <person name="Ivanova N."/>
            <person name="Sikorski J."/>
            <person name="Jando M."/>
            <person name="Lapidus A."/>
            <person name="Nolan M."/>
            <person name="Lucas S."/>
            <person name="Del Rio T.G."/>
            <person name="Tice H."/>
            <person name="Copeland A."/>
            <person name="Cheng J.F."/>
            <person name="Chen F."/>
            <person name="Bruce D."/>
            <person name="Goodwin L."/>
            <person name="Pitluck S."/>
            <person name="Mavromatis K."/>
            <person name="Ovchinnikova G."/>
            <person name="Pati A."/>
            <person name="Chen A."/>
            <person name="Palaniappan K."/>
            <person name="Land M."/>
            <person name="Hauser L."/>
            <person name="Chang Y.J."/>
            <person name="Jeffries C.D."/>
            <person name="Chain P."/>
            <person name="Saunders E."/>
            <person name="Han C."/>
            <person name="Detter J.C."/>
            <person name="Brettin T."/>
            <person name="Rohde M."/>
            <person name="Goker M."/>
            <person name="Bristow J."/>
            <person name="Eisen J.A."/>
            <person name="Markowitz V."/>
            <person name="Hugenholtz P."/>
            <person name="Klenk H.P."/>
            <person name="Kyrpides N.C."/>
        </authorList>
    </citation>
    <scope>NUCLEOTIDE SEQUENCE [LARGE SCALE GENOMIC DNA]</scope>
    <source>
        <strain evidence="3">ATCC 25592 / DSM 43247 / BCRC 13721 / JCM 3198 / KCTC 3076 / NBRC 16047 / NCTC 10667</strain>
    </source>
</reference>
<evidence type="ECO:0000256" key="1">
    <source>
        <dbReference type="SAM" id="Phobius"/>
    </source>
</evidence>
<feature type="transmembrane region" description="Helical" evidence="1">
    <location>
        <begin position="21"/>
        <end position="39"/>
    </location>
</feature>
<dbReference type="OrthoDB" id="5171781at2"/>
<keyword evidence="1" id="KW-0812">Transmembrane</keyword>
<reference evidence="3" key="1">
    <citation type="submission" date="2009-10" db="EMBL/GenBank/DDBJ databases">
        <title>The complete chromosome of Gordonia bronchialis DSM 43247.</title>
        <authorList>
            <consortium name="US DOE Joint Genome Institute (JGI-PGF)"/>
            <person name="Lucas S."/>
            <person name="Copeland A."/>
            <person name="Lapidus A."/>
            <person name="Glavina del Rio T."/>
            <person name="Dalin E."/>
            <person name="Tice H."/>
            <person name="Bruce D."/>
            <person name="Goodwin L."/>
            <person name="Pitluck S."/>
            <person name="Kyrpides N."/>
            <person name="Mavromatis K."/>
            <person name="Ivanova N."/>
            <person name="Ovchinnikova G."/>
            <person name="Saunders E."/>
            <person name="Brettin T."/>
            <person name="Detter J.C."/>
            <person name="Han C."/>
            <person name="Larimer F."/>
            <person name="Land M."/>
            <person name="Hauser L."/>
            <person name="Markowitz V."/>
            <person name="Cheng J.-F."/>
            <person name="Hugenholtz P."/>
            <person name="Woyke T."/>
            <person name="Wu D."/>
            <person name="Jando M."/>
            <person name="Schneider S."/>
            <person name="Goeker M."/>
            <person name="Klenk H.-P."/>
            <person name="Eisen J.A."/>
        </authorList>
    </citation>
    <scope>NUCLEOTIDE SEQUENCE [LARGE SCALE GENOMIC DNA]</scope>
    <source>
        <strain evidence="3">ATCC 25592 / DSM 43247 / BCRC 13721 / JCM 3198 / KCTC 3076 / NBRC 16047 / NCTC 10667</strain>
    </source>
</reference>
<keyword evidence="1" id="KW-1133">Transmembrane helix</keyword>
<dbReference type="HOGENOM" id="CLU_752147_0_0_11"/>
<dbReference type="AlphaFoldDB" id="D0L8Z5"/>
<evidence type="ECO:0000313" key="2">
    <source>
        <dbReference type="EMBL" id="ACY21986.1"/>
    </source>
</evidence>
<dbReference type="STRING" id="526226.Gbro_2768"/>